<dbReference type="SUPFAM" id="SSF47384">
    <property type="entry name" value="Homodimeric domain of signal transducing histidine kinase"/>
    <property type="match status" value="1"/>
</dbReference>
<evidence type="ECO:0000256" key="7">
    <source>
        <dbReference type="ARBA" id="ARBA00023231"/>
    </source>
</evidence>
<dbReference type="SMART" id="SM00388">
    <property type="entry name" value="HisKA"/>
    <property type="match status" value="1"/>
</dbReference>
<name>A0A5B8RAV4_9ZZZZ</name>
<dbReference type="NCBIfam" id="TIGR00229">
    <property type="entry name" value="sensory_box"/>
    <property type="match status" value="1"/>
</dbReference>
<accession>A0A5B8RAV4</accession>
<dbReference type="PRINTS" id="PR00344">
    <property type="entry name" value="BCTRLSENSOR"/>
</dbReference>
<reference evidence="13" key="1">
    <citation type="submission" date="2019-06" db="EMBL/GenBank/DDBJ databases">
        <authorList>
            <person name="Murdoch R.W."/>
            <person name="Fathepure B."/>
        </authorList>
    </citation>
    <scope>NUCLEOTIDE SEQUENCE</scope>
</reference>
<evidence type="ECO:0000256" key="6">
    <source>
        <dbReference type="ARBA" id="ARBA00023012"/>
    </source>
</evidence>
<sequence>MEIKVAQEPIVEYLTTAIVVLDAGNRIVDINPAAESLLRISARQIRGMGVDEALPGLNGIAEALSRARERGTSFTDREHQIALAGELVTLDCSVTPLPDGGLLLELAQLDRHLRISREHQLISQNRAIRELIRGLAHEIKNPLGGLRGAAQLLRRQLDDDALREYTDVIISEADRLRGLVDGLLGPNTQAQRSPVNIHEILERVRHLASAEAPEGVTFVRDYDPSIPPLDAARDQLLQALLNLVRNALQAVGDHGQITLRTRTQRRFTIGDVPHRLVVRVDIIDNGPGIPPDLIERIFYPMITSRPEGTGIGLPIAQNLVAQHGGLIECSSVPGRTEFTVWLPLEDAE</sequence>
<dbReference type="Gene3D" id="3.30.450.20">
    <property type="entry name" value="PAS domain"/>
    <property type="match status" value="1"/>
</dbReference>
<dbReference type="Pfam" id="PF02518">
    <property type="entry name" value="HATPase_c"/>
    <property type="match status" value="1"/>
</dbReference>
<organism evidence="13">
    <name type="scientific">uncultured organism</name>
    <dbReference type="NCBI Taxonomy" id="155900"/>
    <lineage>
        <taxon>unclassified sequences</taxon>
        <taxon>environmental samples</taxon>
    </lineage>
</organism>
<evidence type="ECO:0000259" key="12">
    <source>
        <dbReference type="PROSITE" id="PS50109"/>
    </source>
</evidence>
<keyword evidence="3" id="KW-0547">Nucleotide-binding</keyword>
<keyword evidence="2 13" id="KW-0808">Transferase</keyword>
<evidence type="ECO:0000256" key="11">
    <source>
        <dbReference type="ARBA" id="ARBA00043094"/>
    </source>
</evidence>
<evidence type="ECO:0000256" key="3">
    <source>
        <dbReference type="ARBA" id="ARBA00022741"/>
    </source>
</evidence>
<dbReference type="AlphaFoldDB" id="A0A5B8RAV4"/>
<keyword evidence="5" id="KW-0067">ATP-binding</keyword>
<keyword evidence="4 13" id="KW-0418">Kinase</keyword>
<dbReference type="PANTHER" id="PTHR43065">
    <property type="entry name" value="SENSOR HISTIDINE KINASE"/>
    <property type="match status" value="1"/>
</dbReference>
<dbReference type="SUPFAM" id="SSF55785">
    <property type="entry name" value="PYP-like sensor domain (PAS domain)"/>
    <property type="match status" value="1"/>
</dbReference>
<dbReference type="NCBIfam" id="NF008293">
    <property type="entry name" value="PRK11073.1"/>
    <property type="match status" value="1"/>
</dbReference>
<proteinExistence type="predicted"/>
<dbReference type="InterPro" id="IPR000014">
    <property type="entry name" value="PAS"/>
</dbReference>
<dbReference type="InterPro" id="IPR013656">
    <property type="entry name" value="PAS_4"/>
</dbReference>
<evidence type="ECO:0000256" key="1">
    <source>
        <dbReference type="ARBA" id="ARBA00022553"/>
    </source>
</evidence>
<dbReference type="Pfam" id="PF08448">
    <property type="entry name" value="PAS_4"/>
    <property type="match status" value="1"/>
</dbReference>
<evidence type="ECO:0000256" key="9">
    <source>
        <dbReference type="ARBA" id="ARBA00039567"/>
    </source>
</evidence>
<keyword evidence="7" id="KW-0535">Nitrogen fixation</keyword>
<dbReference type="CDD" id="cd00082">
    <property type="entry name" value="HisKA"/>
    <property type="match status" value="1"/>
</dbReference>
<dbReference type="GO" id="GO:0000155">
    <property type="term" value="F:phosphorelay sensor kinase activity"/>
    <property type="evidence" value="ECO:0007669"/>
    <property type="project" value="InterPro"/>
</dbReference>
<evidence type="ECO:0000256" key="5">
    <source>
        <dbReference type="ARBA" id="ARBA00022840"/>
    </source>
</evidence>
<dbReference type="CDD" id="cd00130">
    <property type="entry name" value="PAS"/>
    <property type="match status" value="1"/>
</dbReference>
<keyword evidence="6" id="KW-0902">Two-component regulatory system</keyword>
<gene>
    <name evidence="13" type="primary">glnL</name>
    <name evidence="13" type="ORF">KBTEX_01387</name>
</gene>
<dbReference type="SUPFAM" id="SSF55874">
    <property type="entry name" value="ATPase domain of HSP90 chaperone/DNA topoisomerase II/histidine kinase"/>
    <property type="match status" value="1"/>
</dbReference>
<feature type="domain" description="Histidine kinase" evidence="12">
    <location>
        <begin position="134"/>
        <end position="346"/>
    </location>
</feature>
<dbReference type="EMBL" id="MN079094">
    <property type="protein sequence ID" value="QEA05068.1"/>
    <property type="molecule type" value="Genomic_DNA"/>
</dbReference>
<dbReference type="InterPro" id="IPR005467">
    <property type="entry name" value="His_kinase_dom"/>
</dbReference>
<comment type="function">
    <text evidence="8">Member of the two-component regulatory system NtrB/NtrC, which controls expression of the nitrogen-regulated (ntr) genes in response to nitrogen limitation. Under conditions of nitrogen limitation, NtrB autophosphorylates and transfers the phosphoryl group to NtrC. In the presence of nitrogen, acts as a phosphatase that dephosphorylates and inactivates NtrC.</text>
</comment>
<keyword evidence="1" id="KW-0597">Phosphoprotein</keyword>
<evidence type="ECO:0000256" key="8">
    <source>
        <dbReference type="ARBA" id="ARBA00037696"/>
    </source>
</evidence>
<dbReference type="InterPro" id="IPR036097">
    <property type="entry name" value="HisK_dim/P_sf"/>
</dbReference>
<dbReference type="SMART" id="SM00387">
    <property type="entry name" value="HATPase_c"/>
    <property type="match status" value="1"/>
</dbReference>
<dbReference type="InterPro" id="IPR036890">
    <property type="entry name" value="HATPase_C_sf"/>
</dbReference>
<evidence type="ECO:0000256" key="10">
    <source>
        <dbReference type="ARBA" id="ARBA00042313"/>
    </source>
</evidence>
<dbReference type="InterPro" id="IPR003661">
    <property type="entry name" value="HisK_dim/P_dom"/>
</dbReference>
<evidence type="ECO:0000256" key="2">
    <source>
        <dbReference type="ARBA" id="ARBA00022679"/>
    </source>
</evidence>
<dbReference type="InterPro" id="IPR004358">
    <property type="entry name" value="Sig_transdc_His_kin-like_C"/>
</dbReference>
<dbReference type="Gene3D" id="3.30.565.10">
    <property type="entry name" value="Histidine kinase-like ATPase, C-terminal domain"/>
    <property type="match status" value="1"/>
</dbReference>
<evidence type="ECO:0000313" key="13">
    <source>
        <dbReference type="EMBL" id="QEA05068.1"/>
    </source>
</evidence>
<dbReference type="Gene3D" id="1.10.287.130">
    <property type="match status" value="1"/>
</dbReference>
<protein>
    <recommendedName>
        <fullName evidence="9">Sensory histidine kinase/phosphatase NtrB</fullName>
    </recommendedName>
    <alternativeName>
        <fullName evidence="10">Nitrogen regulation protein NR(II)</fullName>
    </alternativeName>
    <alternativeName>
        <fullName evidence="11">Nitrogen regulator II</fullName>
    </alternativeName>
</protein>
<dbReference type="InterPro" id="IPR035965">
    <property type="entry name" value="PAS-like_dom_sf"/>
</dbReference>
<dbReference type="PROSITE" id="PS50109">
    <property type="entry name" value="HIS_KIN"/>
    <property type="match status" value="1"/>
</dbReference>
<dbReference type="Pfam" id="PF00512">
    <property type="entry name" value="HisKA"/>
    <property type="match status" value="1"/>
</dbReference>
<dbReference type="GO" id="GO:0005524">
    <property type="term" value="F:ATP binding"/>
    <property type="evidence" value="ECO:0007669"/>
    <property type="project" value="UniProtKB-KW"/>
</dbReference>
<evidence type="ECO:0000256" key="4">
    <source>
        <dbReference type="ARBA" id="ARBA00022777"/>
    </source>
</evidence>
<dbReference type="PANTHER" id="PTHR43065:SF16">
    <property type="entry name" value="SENSORY HISTIDINE KINASE_PHOSPHATASE NTRB"/>
    <property type="match status" value="1"/>
</dbReference>
<dbReference type="InterPro" id="IPR003594">
    <property type="entry name" value="HATPase_dom"/>
</dbReference>